<dbReference type="PANTHER" id="PTHR34427:SF5">
    <property type="entry name" value="DUF4283 DOMAIN-CONTAINING PROTEIN"/>
    <property type="match status" value="1"/>
</dbReference>
<feature type="domain" description="Reverse transcriptase zinc-binding" evidence="1">
    <location>
        <begin position="266"/>
        <end position="360"/>
    </location>
</feature>
<accession>A0A2Z6MQP3</accession>
<sequence length="405" mass="47013">MEEVRCEGVGGSRVQEGKSFKGAVLGEEEMGSMLGEGTSPKGVHSVIVVAKEVVWEVEVEDERVASMEDAYVGYLVEDKQTQTIQNNFRIGGFQSLKVTTMGHKQVLVWSDKVHEVKELRCFGVPIHAWGMDLFRALDFMYGRFIEIDDNTAQLMRCDVARVKVVTKELKIIDSVMVVKVRGKRFKIRVIEETGDWLSRSSEQEVVIQNAGRLNEGRWWQWNLMWRKERFQWEEDQYSEFVEIIAPFVPSENLDKWLWLGDGIQGFTVKSAYCRLENMVSNRRILELAEDFVLKRLWKCASPFNVRAFVWQLLLDRVQTKDNLFKRKMLDADQQLCVLCGKKNKIVVHLYLHCDCAAKVWYDIIRWLGFNIIIPPNLFTSFAMWATCAPNKKEKVGLCLIWNAFM</sequence>
<dbReference type="InterPro" id="IPR026960">
    <property type="entry name" value="RVT-Znf"/>
</dbReference>
<dbReference type="AlphaFoldDB" id="A0A2Z6MQP3"/>
<gene>
    <name evidence="2" type="ORF">TSUD_286790</name>
</gene>
<evidence type="ECO:0000259" key="1">
    <source>
        <dbReference type="Pfam" id="PF13966"/>
    </source>
</evidence>
<proteinExistence type="predicted"/>
<reference evidence="3" key="1">
    <citation type="journal article" date="2017" name="Front. Plant Sci.">
        <title>Climate Clever Clovers: New Paradigm to Reduce the Environmental Footprint of Ruminants by Breeding Low Methanogenic Forages Utilizing Haplotype Variation.</title>
        <authorList>
            <person name="Kaur P."/>
            <person name="Appels R."/>
            <person name="Bayer P.E."/>
            <person name="Keeble-Gagnere G."/>
            <person name="Wang J."/>
            <person name="Hirakawa H."/>
            <person name="Shirasawa K."/>
            <person name="Vercoe P."/>
            <person name="Stefanova K."/>
            <person name="Durmic Z."/>
            <person name="Nichols P."/>
            <person name="Revell C."/>
            <person name="Isobe S.N."/>
            <person name="Edwards D."/>
            <person name="Erskine W."/>
        </authorList>
    </citation>
    <scope>NUCLEOTIDE SEQUENCE [LARGE SCALE GENOMIC DNA]</scope>
    <source>
        <strain evidence="3">cv. Daliak</strain>
    </source>
</reference>
<keyword evidence="3" id="KW-1185">Reference proteome</keyword>
<evidence type="ECO:0000313" key="2">
    <source>
        <dbReference type="EMBL" id="GAU21269.1"/>
    </source>
</evidence>
<name>A0A2Z6MQP3_TRISU</name>
<organism evidence="2 3">
    <name type="scientific">Trifolium subterraneum</name>
    <name type="common">Subterranean clover</name>
    <dbReference type="NCBI Taxonomy" id="3900"/>
    <lineage>
        <taxon>Eukaryota</taxon>
        <taxon>Viridiplantae</taxon>
        <taxon>Streptophyta</taxon>
        <taxon>Embryophyta</taxon>
        <taxon>Tracheophyta</taxon>
        <taxon>Spermatophyta</taxon>
        <taxon>Magnoliopsida</taxon>
        <taxon>eudicotyledons</taxon>
        <taxon>Gunneridae</taxon>
        <taxon>Pentapetalae</taxon>
        <taxon>rosids</taxon>
        <taxon>fabids</taxon>
        <taxon>Fabales</taxon>
        <taxon>Fabaceae</taxon>
        <taxon>Papilionoideae</taxon>
        <taxon>50 kb inversion clade</taxon>
        <taxon>NPAAA clade</taxon>
        <taxon>Hologalegina</taxon>
        <taxon>IRL clade</taxon>
        <taxon>Trifolieae</taxon>
        <taxon>Trifolium</taxon>
    </lineage>
</organism>
<dbReference type="PANTHER" id="PTHR34427">
    <property type="entry name" value="DUF4283 DOMAIN PROTEIN"/>
    <property type="match status" value="1"/>
</dbReference>
<dbReference type="Pfam" id="PF13966">
    <property type="entry name" value="zf-RVT"/>
    <property type="match status" value="1"/>
</dbReference>
<dbReference type="EMBL" id="DF973226">
    <property type="protein sequence ID" value="GAU21269.1"/>
    <property type="molecule type" value="Genomic_DNA"/>
</dbReference>
<dbReference type="OrthoDB" id="692410at2759"/>
<dbReference type="Proteomes" id="UP000242715">
    <property type="component" value="Unassembled WGS sequence"/>
</dbReference>
<evidence type="ECO:0000313" key="3">
    <source>
        <dbReference type="Proteomes" id="UP000242715"/>
    </source>
</evidence>
<protein>
    <recommendedName>
        <fullName evidence="1">Reverse transcriptase zinc-binding domain-containing protein</fullName>
    </recommendedName>
</protein>